<dbReference type="PANTHER" id="PTHR44329">
    <property type="entry name" value="SERINE/THREONINE-PROTEIN KINASE TNNI3K-RELATED"/>
    <property type="match status" value="1"/>
</dbReference>
<dbReference type="SUPFAM" id="SSF56112">
    <property type="entry name" value="Protein kinase-like (PK-like)"/>
    <property type="match status" value="1"/>
</dbReference>
<gene>
    <name evidence="6" type="ORF">ISP14_16875</name>
</gene>
<comment type="caution">
    <text evidence="6">The sequence shown here is derived from an EMBL/GenBank/DDBJ whole genome shotgun (WGS) entry which is preliminary data.</text>
</comment>
<dbReference type="RefSeq" id="WP_404542100.1">
    <property type="nucleotide sequence ID" value="NZ_JADIKL010000013.1"/>
</dbReference>
<evidence type="ECO:0000256" key="4">
    <source>
        <dbReference type="ARBA" id="ARBA00022840"/>
    </source>
</evidence>
<organism evidence="6 7">
    <name type="scientific">Dyella agri</name>
    <dbReference type="NCBI Taxonomy" id="1926869"/>
    <lineage>
        <taxon>Bacteria</taxon>
        <taxon>Pseudomonadati</taxon>
        <taxon>Pseudomonadota</taxon>
        <taxon>Gammaproteobacteria</taxon>
        <taxon>Lysobacterales</taxon>
        <taxon>Rhodanobacteraceae</taxon>
        <taxon>Dyella</taxon>
    </lineage>
</organism>
<dbReference type="Proteomes" id="UP001620397">
    <property type="component" value="Unassembled WGS sequence"/>
</dbReference>
<feature type="domain" description="Protein kinase" evidence="5">
    <location>
        <begin position="21"/>
        <end position="280"/>
    </location>
</feature>
<dbReference type="InterPro" id="IPR051681">
    <property type="entry name" value="Ser/Thr_Kinases-Pseudokinases"/>
</dbReference>
<evidence type="ECO:0000313" key="7">
    <source>
        <dbReference type="Proteomes" id="UP001620397"/>
    </source>
</evidence>
<keyword evidence="3 6" id="KW-0418">Kinase</keyword>
<dbReference type="InterPro" id="IPR011009">
    <property type="entry name" value="Kinase-like_dom_sf"/>
</dbReference>
<dbReference type="Pfam" id="PF00069">
    <property type="entry name" value="Pkinase"/>
    <property type="match status" value="1"/>
</dbReference>
<accession>A0ABW8KKH5</accession>
<evidence type="ECO:0000256" key="3">
    <source>
        <dbReference type="ARBA" id="ARBA00022777"/>
    </source>
</evidence>
<keyword evidence="4" id="KW-0067">ATP-binding</keyword>
<evidence type="ECO:0000256" key="2">
    <source>
        <dbReference type="ARBA" id="ARBA00022741"/>
    </source>
</evidence>
<dbReference type="GO" id="GO:0016301">
    <property type="term" value="F:kinase activity"/>
    <property type="evidence" value="ECO:0007669"/>
    <property type="project" value="UniProtKB-KW"/>
</dbReference>
<proteinExistence type="predicted"/>
<dbReference type="SMART" id="SM00220">
    <property type="entry name" value="S_TKc"/>
    <property type="match status" value="1"/>
</dbReference>
<keyword evidence="2" id="KW-0547">Nucleotide-binding</keyword>
<protein>
    <submittedName>
        <fullName evidence="6">Protein kinase</fullName>
    </submittedName>
</protein>
<evidence type="ECO:0000259" key="5">
    <source>
        <dbReference type="PROSITE" id="PS50011"/>
    </source>
</evidence>
<reference evidence="6 7" key="1">
    <citation type="submission" date="2020-10" db="EMBL/GenBank/DDBJ databases">
        <title>Phylogeny of dyella-like bacteria.</title>
        <authorList>
            <person name="Fu J."/>
        </authorList>
    </citation>
    <scope>NUCLEOTIDE SEQUENCE [LARGE SCALE GENOMIC DNA]</scope>
    <source>
        <strain evidence="6 7">DKC-1</strain>
    </source>
</reference>
<name>A0ABW8KKH5_9GAMM</name>
<evidence type="ECO:0000313" key="6">
    <source>
        <dbReference type="EMBL" id="MFK2932460.1"/>
    </source>
</evidence>
<dbReference type="EMBL" id="JADIKL010000013">
    <property type="protein sequence ID" value="MFK2932460.1"/>
    <property type="molecule type" value="Genomic_DNA"/>
</dbReference>
<dbReference type="PROSITE" id="PS50011">
    <property type="entry name" value="PROTEIN_KINASE_DOM"/>
    <property type="match status" value="1"/>
</dbReference>
<keyword evidence="1" id="KW-0808">Transferase</keyword>
<dbReference type="InterPro" id="IPR000719">
    <property type="entry name" value="Prot_kinase_dom"/>
</dbReference>
<evidence type="ECO:0000256" key="1">
    <source>
        <dbReference type="ARBA" id="ARBA00022679"/>
    </source>
</evidence>
<keyword evidence="7" id="KW-1185">Reference proteome</keyword>
<dbReference type="Gene3D" id="1.10.510.10">
    <property type="entry name" value="Transferase(Phosphotransferase) domain 1"/>
    <property type="match status" value="1"/>
</dbReference>
<dbReference type="PANTHER" id="PTHR44329:SF288">
    <property type="entry name" value="MITOGEN-ACTIVATED PROTEIN KINASE KINASE KINASE 20"/>
    <property type="match status" value="1"/>
</dbReference>
<sequence length="454" mass="50465">MDRAQADALRDSLVGRTVGGWSIDGFHGHGKSAVVMASQRNGVRGAIKVFHPELIERFGREVQLERIRRETSLVGIRHENLVEILGGGVCEDTGHLFVVMEELDWRNLKDALLDVPDESIKIIIRDVALAARFLENRALVHRDIKPENIAVNADYTRAKLLDLGVIRPFGLADLTDVNARPFIGTLRYSSPEFLRREEEDTPDGWRAISFHQIGAVLHDLLMKVELFHEYSEPYPVLVEAVQKVLPQVHGMDAELTATCKHSLVKSPKTRLELVTWSSFIPGEDGAPKALALHEKIKLRQRYHQEVNMESGLADGEGWRLLKQTLEEVSSALDIKIAVLLSTLKCFPLHTIQHRVSAETSSFSSIVSFESDKSIGLPTGIDIVLDMSLIDHNNGDPVYRLSGQSSTVGVSGEKLMLVVDEVIVLGLLNDVIASPRIEEFLLSTLEKAYEALDLG</sequence>